<dbReference type="Proteomes" id="UP001148614">
    <property type="component" value="Unassembled WGS sequence"/>
</dbReference>
<organism evidence="1 2">
    <name type="scientific">Xylaria arbuscula</name>
    <dbReference type="NCBI Taxonomy" id="114810"/>
    <lineage>
        <taxon>Eukaryota</taxon>
        <taxon>Fungi</taxon>
        <taxon>Dikarya</taxon>
        <taxon>Ascomycota</taxon>
        <taxon>Pezizomycotina</taxon>
        <taxon>Sordariomycetes</taxon>
        <taxon>Xylariomycetidae</taxon>
        <taxon>Xylariales</taxon>
        <taxon>Xylariaceae</taxon>
        <taxon>Xylaria</taxon>
    </lineage>
</organism>
<reference evidence="1" key="1">
    <citation type="submission" date="2022-07" db="EMBL/GenBank/DDBJ databases">
        <title>Genome Sequence of Xylaria arbuscula.</title>
        <authorList>
            <person name="Buettner E."/>
        </authorList>
    </citation>
    <scope>NUCLEOTIDE SEQUENCE</scope>
    <source>
        <strain evidence="1">VT107</strain>
    </source>
</reference>
<comment type="caution">
    <text evidence="1">The sequence shown here is derived from an EMBL/GenBank/DDBJ whole genome shotgun (WGS) entry which is preliminary data.</text>
</comment>
<accession>A0A9W8N931</accession>
<dbReference type="EMBL" id="JANPWZ010001828">
    <property type="protein sequence ID" value="KAJ3562948.1"/>
    <property type="molecule type" value="Genomic_DNA"/>
</dbReference>
<gene>
    <name evidence="1" type="ORF">NPX13_g8372</name>
</gene>
<proteinExistence type="predicted"/>
<keyword evidence="2" id="KW-1185">Reference proteome</keyword>
<evidence type="ECO:0000313" key="1">
    <source>
        <dbReference type="EMBL" id="KAJ3562948.1"/>
    </source>
</evidence>
<sequence>MLATALAGRICNKPLATAAVHSLNNTPGRAKILSGAVAEVMIVTGEWPRTPYAIDALSSASLPVKCAIPARLGVNPWESSIWAT</sequence>
<protein>
    <submittedName>
        <fullName evidence="1">Uncharacterized protein</fullName>
    </submittedName>
</protein>
<dbReference type="AlphaFoldDB" id="A0A9W8N931"/>
<name>A0A9W8N931_9PEZI</name>
<evidence type="ECO:0000313" key="2">
    <source>
        <dbReference type="Proteomes" id="UP001148614"/>
    </source>
</evidence>